<keyword evidence="3" id="KW-1185">Reference proteome</keyword>
<dbReference type="InterPro" id="IPR008906">
    <property type="entry name" value="HATC_C_dom"/>
</dbReference>
<dbReference type="Proteomes" id="UP000887568">
    <property type="component" value="Unplaced"/>
</dbReference>
<dbReference type="Pfam" id="PF05699">
    <property type="entry name" value="Dimer_Tnp_hAT"/>
    <property type="match status" value="1"/>
</dbReference>
<name>A0A913ZUN1_PATMI</name>
<protein>
    <recommendedName>
        <fullName evidence="1">HAT C-terminal dimerisation domain-containing protein</fullName>
    </recommendedName>
</protein>
<dbReference type="PANTHER" id="PTHR46289">
    <property type="entry name" value="52 KDA REPRESSOR OF THE INHIBITOR OF THE PROTEIN KINASE-LIKE PROTEIN-RELATED"/>
    <property type="match status" value="1"/>
</dbReference>
<dbReference type="EnsemblMetazoa" id="XM_038199251.1">
    <property type="protein sequence ID" value="XP_038055179.1"/>
    <property type="gene ID" value="LOC119727383"/>
</dbReference>
<reference evidence="2" key="1">
    <citation type="submission" date="2022-11" db="UniProtKB">
        <authorList>
            <consortium name="EnsemblMetazoa"/>
        </authorList>
    </citation>
    <scope>IDENTIFICATION</scope>
</reference>
<accession>A0A913ZUN1</accession>
<evidence type="ECO:0000259" key="1">
    <source>
        <dbReference type="Pfam" id="PF05699"/>
    </source>
</evidence>
<feature type="domain" description="HAT C-terminal dimerisation" evidence="1">
    <location>
        <begin position="267"/>
        <end position="311"/>
    </location>
</feature>
<evidence type="ECO:0000313" key="3">
    <source>
        <dbReference type="Proteomes" id="UP000887568"/>
    </source>
</evidence>
<evidence type="ECO:0000313" key="2">
    <source>
        <dbReference type="EnsemblMetazoa" id="XP_038055179.1"/>
    </source>
</evidence>
<dbReference type="OMA" id="RESKQND"/>
<sequence length="349" mass="39982">MLWAGTQAKYAFSVQRDGPCVPRQFTVFYRVLDLWIWCLEEYKDTETKARVQGVASQMQKFEFFFGLSLVAVVLANADSLSTTLQKRELSACESQRIASMTVNALRSIRSDDSFKMFWAKVLRESKQNDVGAPVLPRRRSTPKKLEECYGGVAAPEYPSTPHAYFRQIYYQALDLAVTSITDRFEQPDFKIYSHCEQLLLLAMSGADYQTELTTVVQFFNEDFTEEMLKAHLQLLKGSVSSCQMISELVKECQQLHPGQRDLMSEVIKLIKLLPTAPATNATSERSFSTLRRIKTYLRSTMKQTRLNHLMIADVYNEKMDAIGLQKVANEFVQGHHNRMARMALFALFK</sequence>
<dbReference type="RefSeq" id="XP_038055179.1">
    <property type="nucleotide sequence ID" value="XM_038199251.1"/>
</dbReference>
<dbReference type="AlphaFoldDB" id="A0A913ZUN1"/>
<dbReference type="GO" id="GO:0046983">
    <property type="term" value="F:protein dimerization activity"/>
    <property type="evidence" value="ECO:0007669"/>
    <property type="project" value="InterPro"/>
</dbReference>
<dbReference type="OrthoDB" id="10046160at2759"/>
<dbReference type="GeneID" id="119727383"/>
<proteinExistence type="predicted"/>
<dbReference type="PANTHER" id="PTHR46289:SF17">
    <property type="entry name" value="HAT C-TERMINAL DIMERISATION DOMAIN-CONTAINING PROTEIN"/>
    <property type="match status" value="1"/>
</dbReference>
<dbReference type="InterPro" id="IPR052958">
    <property type="entry name" value="IFN-induced_PKR_regulator"/>
</dbReference>
<organism evidence="2 3">
    <name type="scientific">Patiria miniata</name>
    <name type="common">Bat star</name>
    <name type="synonym">Asterina miniata</name>
    <dbReference type="NCBI Taxonomy" id="46514"/>
    <lineage>
        <taxon>Eukaryota</taxon>
        <taxon>Metazoa</taxon>
        <taxon>Echinodermata</taxon>
        <taxon>Eleutherozoa</taxon>
        <taxon>Asterozoa</taxon>
        <taxon>Asteroidea</taxon>
        <taxon>Valvatacea</taxon>
        <taxon>Valvatida</taxon>
        <taxon>Asterinidae</taxon>
        <taxon>Patiria</taxon>
    </lineage>
</organism>